<comment type="caution">
    <text evidence="2">The sequence shown here is derived from an EMBL/GenBank/DDBJ whole genome shotgun (WGS) entry which is preliminary data.</text>
</comment>
<reference evidence="2 3" key="1">
    <citation type="journal article" date="2021" name="J. Hered.">
        <title>A chromosome-level genome assembly of the parasitoid wasp, Cotesia glomerata (Hymenoptera: Braconidae).</title>
        <authorList>
            <person name="Pinto B.J."/>
            <person name="Weis J.J."/>
            <person name="Gamble T."/>
            <person name="Ode P.J."/>
            <person name="Paul R."/>
            <person name="Zaspel J.M."/>
        </authorList>
    </citation>
    <scope>NUCLEOTIDE SEQUENCE [LARGE SCALE GENOMIC DNA]</scope>
    <source>
        <strain evidence="2">CgM1</strain>
    </source>
</reference>
<dbReference type="EMBL" id="JAHXZJ010000374">
    <property type="protein sequence ID" value="KAH0561127.1"/>
    <property type="molecule type" value="Genomic_DNA"/>
</dbReference>
<protein>
    <submittedName>
        <fullName evidence="2">Uncharacterized protein</fullName>
    </submittedName>
</protein>
<evidence type="ECO:0000256" key="1">
    <source>
        <dbReference type="SAM" id="Coils"/>
    </source>
</evidence>
<name>A0AAV7IVA5_COTGL</name>
<proteinExistence type="predicted"/>
<organism evidence="2 3">
    <name type="scientific">Cotesia glomerata</name>
    <name type="common">Lepidopteran parasitic wasp</name>
    <name type="synonym">Apanteles glomeratus</name>
    <dbReference type="NCBI Taxonomy" id="32391"/>
    <lineage>
        <taxon>Eukaryota</taxon>
        <taxon>Metazoa</taxon>
        <taxon>Ecdysozoa</taxon>
        <taxon>Arthropoda</taxon>
        <taxon>Hexapoda</taxon>
        <taxon>Insecta</taxon>
        <taxon>Pterygota</taxon>
        <taxon>Neoptera</taxon>
        <taxon>Endopterygota</taxon>
        <taxon>Hymenoptera</taxon>
        <taxon>Apocrita</taxon>
        <taxon>Ichneumonoidea</taxon>
        <taxon>Braconidae</taxon>
        <taxon>Microgastrinae</taxon>
        <taxon>Cotesia</taxon>
    </lineage>
</organism>
<evidence type="ECO:0000313" key="3">
    <source>
        <dbReference type="Proteomes" id="UP000826195"/>
    </source>
</evidence>
<keyword evidence="3" id="KW-1185">Reference proteome</keyword>
<accession>A0AAV7IVA5</accession>
<evidence type="ECO:0000313" key="2">
    <source>
        <dbReference type="EMBL" id="KAH0561127.1"/>
    </source>
</evidence>
<feature type="coiled-coil region" evidence="1">
    <location>
        <begin position="206"/>
        <end position="247"/>
    </location>
</feature>
<dbReference type="Proteomes" id="UP000826195">
    <property type="component" value="Unassembled WGS sequence"/>
</dbReference>
<dbReference type="AlphaFoldDB" id="A0AAV7IVA5"/>
<gene>
    <name evidence="2" type="ORF">KQX54_013428</name>
</gene>
<sequence>MSYDLNVTLEVKEDSQNYSLKKPEISEYQTFYSDTPQLSTEHSDLDQSSIINKTITHPLSPGMTSTPIKERDSVSQYVSALMRHKNPRGQDTRFGIRRRGQQLFMGIPGAPGVGFTLTSDGNFDLEGKRMCNVAEPIDKNDVVILSSMHSIVNREIAKLKTIIHQNKKRIADLESGDLKDVDVVDVTIGAGNDKSFKSITVINNIIHELEAKVNTLNNITNNQENKINKLESRLSSLVRSLLRDEERIKENAKKISEIAKNG</sequence>
<keyword evidence="1" id="KW-0175">Coiled coil</keyword>